<dbReference type="PROSITE" id="PS01013">
    <property type="entry name" value="OSBP"/>
    <property type="match status" value="1"/>
</dbReference>
<dbReference type="InterPro" id="IPR000648">
    <property type="entry name" value="Oxysterol-bd"/>
</dbReference>
<evidence type="ECO:0000313" key="6">
    <source>
        <dbReference type="Proteomes" id="UP000789739"/>
    </source>
</evidence>
<dbReference type="FunFam" id="1.10.287.2720:FF:000001">
    <property type="entry name" value="Oxysterol-binding OBPalpha"/>
    <property type="match status" value="1"/>
</dbReference>
<dbReference type="GO" id="GO:0032934">
    <property type="term" value="F:sterol binding"/>
    <property type="evidence" value="ECO:0007669"/>
    <property type="project" value="TreeGrafter"/>
</dbReference>
<dbReference type="Pfam" id="PF01237">
    <property type="entry name" value="Oxysterol_BP"/>
    <property type="match status" value="2"/>
</dbReference>
<dbReference type="Gene3D" id="1.10.287.2720">
    <property type="match status" value="1"/>
</dbReference>
<reference evidence="5" key="1">
    <citation type="submission" date="2021-06" db="EMBL/GenBank/DDBJ databases">
        <authorList>
            <person name="Kallberg Y."/>
            <person name="Tangrot J."/>
            <person name="Rosling A."/>
        </authorList>
    </citation>
    <scope>NUCLEOTIDE SEQUENCE</scope>
    <source>
        <strain evidence="5">BR232B</strain>
    </source>
</reference>
<gene>
    <name evidence="5" type="ORF">PBRASI_LOCUS2936</name>
</gene>
<dbReference type="PANTHER" id="PTHR10972:SF102">
    <property type="entry name" value="OXYSTEROL-BINDING PROTEIN"/>
    <property type="match status" value="1"/>
</dbReference>
<name>A0A9N8ZUC6_9GLOM</name>
<dbReference type="EMBL" id="CAJVPI010000246">
    <property type="protein sequence ID" value="CAG8507519.1"/>
    <property type="molecule type" value="Genomic_DNA"/>
</dbReference>
<evidence type="ECO:0000256" key="3">
    <source>
        <dbReference type="ARBA" id="ARBA00023121"/>
    </source>
</evidence>
<evidence type="ECO:0000256" key="1">
    <source>
        <dbReference type="ARBA" id="ARBA00008842"/>
    </source>
</evidence>
<dbReference type="GO" id="GO:0032541">
    <property type="term" value="C:cortical endoplasmic reticulum"/>
    <property type="evidence" value="ECO:0007669"/>
    <property type="project" value="TreeGrafter"/>
</dbReference>
<dbReference type="OrthoDB" id="14833at2759"/>
<evidence type="ECO:0000256" key="2">
    <source>
        <dbReference type="ARBA" id="ARBA00022448"/>
    </source>
</evidence>
<comment type="similarity">
    <text evidence="1 4">Belongs to the OSBP family.</text>
</comment>
<dbReference type="InterPro" id="IPR018494">
    <property type="entry name" value="Oxysterol-bd_CS"/>
</dbReference>
<evidence type="ECO:0000313" key="5">
    <source>
        <dbReference type="EMBL" id="CAG8507519.1"/>
    </source>
</evidence>
<dbReference type="FunFam" id="2.40.160.120:FF:000007">
    <property type="entry name" value="Oxysterol binding protein"/>
    <property type="match status" value="1"/>
</dbReference>
<keyword evidence="6" id="KW-1185">Reference proteome</keyword>
<sequence length="388" mass="44451">MADEENANTTDTEVLDDEPRSILLGLISQLRKGMDLHRVTLPTFVLEPRSMLERITDFMSHPELILSVAREPNPTKRFVGVVRYYLSGWHIKPKGVKKPYNPILGEHFRARWKFSDNTEAYYVSEQVSHHPPISAYYYASPENNLIISGDIRPKSRFLGNSAATLMQGESRIYFTNRPGEVYSIVMPNVYARGILFGRMVLELGDASVVRCEKHDLICELEFKTKGFFSGSYNAIVGKIKIESTGESLYEIGGKWSDIMYIKDLKTGKKEVLFDVHGAKIHPKTVAPESEQEPNESRRLWQKVTSAIAGRNLDLATQEKTLIEDTQRNDAKTREAEGIDWRPRYFLYEHDQYKFKQTHLSKDPQLSKQQIESFIFASHSPTEFHSPNG</sequence>
<proteinExistence type="inferred from homology"/>
<dbReference type="SUPFAM" id="SSF144000">
    <property type="entry name" value="Oxysterol-binding protein-like"/>
    <property type="match status" value="1"/>
</dbReference>
<dbReference type="GO" id="GO:0005829">
    <property type="term" value="C:cytosol"/>
    <property type="evidence" value="ECO:0007669"/>
    <property type="project" value="TreeGrafter"/>
</dbReference>
<dbReference type="InterPro" id="IPR037239">
    <property type="entry name" value="OSBP_sf"/>
</dbReference>
<dbReference type="AlphaFoldDB" id="A0A9N8ZUC6"/>
<evidence type="ECO:0000256" key="4">
    <source>
        <dbReference type="RuleBase" id="RU003844"/>
    </source>
</evidence>
<keyword evidence="2" id="KW-0813">Transport</keyword>
<organism evidence="5 6">
    <name type="scientific">Paraglomus brasilianum</name>
    <dbReference type="NCBI Taxonomy" id="144538"/>
    <lineage>
        <taxon>Eukaryota</taxon>
        <taxon>Fungi</taxon>
        <taxon>Fungi incertae sedis</taxon>
        <taxon>Mucoromycota</taxon>
        <taxon>Glomeromycotina</taxon>
        <taxon>Glomeromycetes</taxon>
        <taxon>Paraglomerales</taxon>
        <taxon>Paraglomeraceae</taxon>
        <taxon>Paraglomus</taxon>
    </lineage>
</organism>
<keyword evidence="3" id="KW-0446">Lipid-binding</keyword>
<dbReference type="Gene3D" id="3.30.70.3490">
    <property type="match status" value="1"/>
</dbReference>
<accession>A0A9N8ZUC6</accession>
<protein>
    <submittedName>
        <fullName evidence="5">9712_t:CDS:1</fullName>
    </submittedName>
</protein>
<dbReference type="Proteomes" id="UP000789739">
    <property type="component" value="Unassembled WGS sequence"/>
</dbReference>
<dbReference type="GO" id="GO:0016020">
    <property type="term" value="C:membrane"/>
    <property type="evidence" value="ECO:0007669"/>
    <property type="project" value="TreeGrafter"/>
</dbReference>
<dbReference type="PANTHER" id="PTHR10972">
    <property type="entry name" value="OXYSTEROL-BINDING PROTEIN-RELATED"/>
    <property type="match status" value="1"/>
</dbReference>
<comment type="caution">
    <text evidence="5">The sequence shown here is derived from an EMBL/GenBank/DDBJ whole genome shotgun (WGS) entry which is preliminary data.</text>
</comment>
<dbReference type="Gene3D" id="2.40.160.120">
    <property type="match status" value="1"/>
</dbReference>